<gene>
    <name evidence="2" type="ORF">EV645_3912</name>
</gene>
<reference evidence="2 3" key="1">
    <citation type="journal article" date="2015" name="Stand. Genomic Sci.">
        <title>Genomic Encyclopedia of Bacterial and Archaeal Type Strains, Phase III: the genomes of soil and plant-associated and newly described type strains.</title>
        <authorList>
            <person name="Whitman W.B."/>
            <person name="Woyke T."/>
            <person name="Klenk H.P."/>
            <person name="Zhou Y."/>
            <person name="Lilburn T.G."/>
            <person name="Beck B.J."/>
            <person name="De Vos P."/>
            <person name="Vandamme P."/>
            <person name="Eisen J.A."/>
            <person name="Garrity G."/>
            <person name="Hugenholtz P."/>
            <person name="Kyrpides N.C."/>
        </authorList>
    </citation>
    <scope>NUCLEOTIDE SEQUENCE [LARGE SCALE GENOMIC DNA]</scope>
    <source>
        <strain evidence="2 3">VKM Ac-2540</strain>
    </source>
</reference>
<dbReference type="RefSeq" id="WP_130445275.1">
    <property type="nucleotide sequence ID" value="NZ_SHKR01000012.1"/>
</dbReference>
<accession>A0A4V2FY75</accession>
<dbReference type="PANTHER" id="PTHR33797:SF2">
    <property type="entry name" value="ORGANIC HYDROPEROXIDE RESISTANCE PROTEIN-LIKE"/>
    <property type="match status" value="1"/>
</dbReference>
<dbReference type="NCBIfam" id="TIGR03561">
    <property type="entry name" value="organ_hyd_perox"/>
    <property type="match status" value="1"/>
</dbReference>
<keyword evidence="3" id="KW-1185">Reference proteome</keyword>
<dbReference type="SUPFAM" id="SSF82784">
    <property type="entry name" value="OsmC-like"/>
    <property type="match status" value="1"/>
</dbReference>
<dbReference type="InterPro" id="IPR003718">
    <property type="entry name" value="OsmC/Ohr_fam"/>
</dbReference>
<name>A0A4V2FY75_9ACTN</name>
<dbReference type="Pfam" id="PF02566">
    <property type="entry name" value="OsmC"/>
    <property type="match status" value="1"/>
</dbReference>
<evidence type="ECO:0000256" key="1">
    <source>
        <dbReference type="ARBA" id="ARBA00007378"/>
    </source>
</evidence>
<dbReference type="Gene3D" id="2.20.25.10">
    <property type="match status" value="1"/>
</dbReference>
<evidence type="ECO:0000313" key="2">
    <source>
        <dbReference type="EMBL" id="RZU16356.1"/>
    </source>
</evidence>
<proteinExistence type="inferred from homology"/>
<comment type="caution">
    <text evidence="2">The sequence shown here is derived from an EMBL/GenBank/DDBJ whole genome shotgun (WGS) entry which is preliminary data.</text>
</comment>
<dbReference type="EMBL" id="SHKR01000012">
    <property type="protein sequence ID" value="RZU16356.1"/>
    <property type="molecule type" value="Genomic_DNA"/>
</dbReference>
<dbReference type="Gene3D" id="3.30.300.20">
    <property type="match status" value="1"/>
</dbReference>
<dbReference type="GO" id="GO:0006979">
    <property type="term" value="P:response to oxidative stress"/>
    <property type="evidence" value="ECO:0007669"/>
    <property type="project" value="InterPro"/>
</dbReference>
<comment type="similarity">
    <text evidence="1">Belongs to the OsmC/Ohr family.</text>
</comment>
<organism evidence="2 3">
    <name type="scientific">Kribbella rubisoli</name>
    <dbReference type="NCBI Taxonomy" id="3075929"/>
    <lineage>
        <taxon>Bacteria</taxon>
        <taxon>Bacillati</taxon>
        <taxon>Actinomycetota</taxon>
        <taxon>Actinomycetes</taxon>
        <taxon>Propionibacteriales</taxon>
        <taxon>Kribbellaceae</taxon>
        <taxon>Kribbella</taxon>
    </lineage>
</organism>
<dbReference type="AlphaFoldDB" id="A0A4V2FY75"/>
<protein>
    <submittedName>
        <fullName evidence="2">Ohr subfamily peroxiredoxin</fullName>
    </submittedName>
</protein>
<dbReference type="InterPro" id="IPR019953">
    <property type="entry name" value="OHR"/>
</dbReference>
<dbReference type="InterPro" id="IPR036102">
    <property type="entry name" value="OsmC/Ohrsf"/>
</dbReference>
<dbReference type="Proteomes" id="UP000292027">
    <property type="component" value="Unassembled WGS sequence"/>
</dbReference>
<sequence>MSVTPLRKILYTAEAVTEGGRSGHGRTSDGRLDVELSVPEDIGGKGGPGTNPEQLFAIAYAACFQSTMLAVAQGRKLDAGDSRFTSRVGLGPTGHGGFGLRVALDLHAPHLAAPAAAHLMAAADQRCPYSNATRGNIQVILTVDGTPIEEIVENDQGVA</sequence>
<dbReference type="OrthoDB" id="9797508at2"/>
<dbReference type="PANTHER" id="PTHR33797">
    <property type="entry name" value="ORGANIC HYDROPEROXIDE RESISTANCE PROTEIN-LIKE"/>
    <property type="match status" value="1"/>
</dbReference>
<dbReference type="InterPro" id="IPR015946">
    <property type="entry name" value="KH_dom-like_a/b"/>
</dbReference>
<evidence type="ECO:0000313" key="3">
    <source>
        <dbReference type="Proteomes" id="UP000292027"/>
    </source>
</evidence>